<gene>
    <name evidence="1" type="ORF">C3F09_13105</name>
</gene>
<accession>A0A855WT46</accession>
<dbReference type="Gene3D" id="1.10.1330.10">
    <property type="entry name" value="Dockerin domain"/>
    <property type="match status" value="1"/>
</dbReference>
<comment type="caution">
    <text evidence="1">The sequence shown here is derived from an EMBL/GenBank/DDBJ whole genome shotgun (WGS) entry which is preliminary data.</text>
</comment>
<dbReference type="EMBL" id="PQAP01000235">
    <property type="protein sequence ID" value="PWB67679.1"/>
    <property type="molecule type" value="Genomic_DNA"/>
</dbReference>
<dbReference type="SUPFAM" id="SSF63446">
    <property type="entry name" value="Type I dockerin domain"/>
    <property type="match status" value="1"/>
</dbReference>
<sequence>MIVGLATFFSRSAVTAFVPAELPIVIHYGLNDSHSRSWVRENDDGVVGICYFQRFAGNYTDGTLLYRTIAPNGSEHIDSVTTGTRMEKSVLLYDSLSEPHIFMARSNEFDQIIEHYFRRDTGQWQSDTIMHFYGEGGKFIYEMSAEPGPDYSFHLLVLKTRSDIDSDDFMDAWINSFLYHVTNATGNWQKELIQNYDMAFTYDMYIKTSCRQDIKVDRDGYVHVTFAEQIYGGTYPSRLLYATNKTGTWQIEVALNYEPGSTDDAGWFPSLCFDTNDVPYIACDYIDRVPTYSAYLWKLLLLKRIGDGSWTSEVVATQSDGYSGGDGTQFTGGLAHLVFDRSNTPHIVFSDIASTHWPIRNQCVNVGNIRYAVRAGATWDIRTIYRQPLPTGFYNATEMLELCLNIPKRTDTMRVIGVELVVTGEYEYTTSLLEFAWGVPCCTGTTGNVNAEGIVDLADLSALVSYLTGGGYVLPCPAEANINVTGIVDLSDLTALVSYLTVGTYVLPPCPQESLTP</sequence>
<dbReference type="InterPro" id="IPR036439">
    <property type="entry name" value="Dockerin_dom_sf"/>
</dbReference>
<reference evidence="1 2" key="1">
    <citation type="journal article" date="2018" name="ISME J.">
        <title>A methanotrophic archaeon couples anaerobic oxidation of methane to Fe(III) reduction.</title>
        <authorList>
            <person name="Cai C."/>
            <person name="Leu A.O."/>
            <person name="Xie G.J."/>
            <person name="Guo J."/>
            <person name="Feng Y."/>
            <person name="Zhao J.X."/>
            <person name="Tyson G.W."/>
            <person name="Yuan Z."/>
            <person name="Hu S."/>
        </authorList>
    </citation>
    <scope>NUCLEOTIDE SEQUENCE [LARGE SCALE GENOMIC DNA]</scope>
    <source>
        <strain evidence="1">FeB_12</strain>
    </source>
</reference>
<dbReference type="AlphaFoldDB" id="A0A855WT46"/>
<evidence type="ECO:0000313" key="1">
    <source>
        <dbReference type="EMBL" id="PWB67679.1"/>
    </source>
</evidence>
<dbReference type="GO" id="GO:0000272">
    <property type="term" value="P:polysaccharide catabolic process"/>
    <property type="evidence" value="ECO:0007669"/>
    <property type="project" value="InterPro"/>
</dbReference>
<protein>
    <recommendedName>
        <fullName evidence="3">Dockerin domain-containing protein</fullName>
    </recommendedName>
</protein>
<dbReference type="Proteomes" id="UP000250918">
    <property type="component" value="Unassembled WGS sequence"/>
</dbReference>
<evidence type="ECO:0000313" key="2">
    <source>
        <dbReference type="Proteomes" id="UP000250918"/>
    </source>
</evidence>
<name>A0A855WT46_9BACT</name>
<proteinExistence type="predicted"/>
<evidence type="ECO:0008006" key="3">
    <source>
        <dbReference type="Google" id="ProtNLM"/>
    </source>
</evidence>
<organism evidence="1 2">
    <name type="scientific">candidate division GN15 bacterium</name>
    <dbReference type="NCBI Taxonomy" id="2072418"/>
    <lineage>
        <taxon>Bacteria</taxon>
        <taxon>candidate division GN15</taxon>
    </lineage>
</organism>